<dbReference type="InterPro" id="IPR036264">
    <property type="entry name" value="Bact_exopeptidase_dim_dom"/>
</dbReference>
<dbReference type="SUPFAM" id="SSF55031">
    <property type="entry name" value="Bacterial exopeptidase dimerisation domain"/>
    <property type="match status" value="1"/>
</dbReference>
<keyword evidence="4" id="KW-1185">Reference proteome</keyword>
<dbReference type="Gene3D" id="3.30.70.360">
    <property type="match status" value="1"/>
</dbReference>
<dbReference type="InterPro" id="IPR011650">
    <property type="entry name" value="Peptidase_M20_dimer"/>
</dbReference>
<dbReference type="NCBIfam" id="TIGR01891">
    <property type="entry name" value="amidohydrolases"/>
    <property type="match status" value="1"/>
</dbReference>
<dbReference type="Pfam" id="PF01546">
    <property type="entry name" value="Peptidase_M20"/>
    <property type="match status" value="1"/>
</dbReference>
<feature type="domain" description="Peptidase M20 dimerisation" evidence="2">
    <location>
        <begin position="179"/>
        <end position="270"/>
    </location>
</feature>
<comment type="caution">
    <text evidence="3">The sequence shown here is derived from an EMBL/GenBank/DDBJ whole genome shotgun (WGS) entry which is preliminary data.</text>
</comment>
<dbReference type="InterPro" id="IPR052030">
    <property type="entry name" value="Peptidase_M20/M20A_hydrolases"/>
</dbReference>
<evidence type="ECO:0000259" key="2">
    <source>
        <dbReference type="Pfam" id="PF07687"/>
    </source>
</evidence>
<dbReference type="PIRSF" id="PIRSF037226">
    <property type="entry name" value="Amidohydrolase_ACY1L2_prd"/>
    <property type="match status" value="1"/>
</dbReference>
<dbReference type="Proteomes" id="UP001634394">
    <property type="component" value="Unassembled WGS sequence"/>
</dbReference>
<sequence length="405" mass="44482">MAAHSTKLKEIACEAIDKYVAELHKLSQDIWNNPELAFQEYFAHERLATFLETLNFTVQRKFKLETAFKAFYGNESSPGPHVAVLCEYDALPGIGHACGHNLIAEVGVGAALGIQAAMKAVSHRMGKLTVLGTPAEEGMCGKADLIQLGAFEGLDVAIMAHPSQVTLSKPRYVSMTPVNIIYKGKASHASSYPWEGVNALDAAVLCYNNISCLRQQMKPDWRVHGVIKNGGEQANIVPEKTELEYYIRTPNDGDMIVLRKKISDCIEAAAMATGCTVDYKFGTKSYSYLMSNTTLATLYEQNAKLVGVEFETDEEKRQKFGGSTDMGNVSQILPSIHPKFYIGTNFSQHTREFAAAAGDPIAQPYTMAVAKALAMTAIDLYTDPTLLEKVKKDFEEDIQRKCSAP</sequence>
<dbReference type="InterPro" id="IPR002933">
    <property type="entry name" value="Peptidase_M20"/>
</dbReference>
<dbReference type="SUPFAM" id="SSF53187">
    <property type="entry name" value="Zn-dependent exopeptidases"/>
    <property type="match status" value="1"/>
</dbReference>
<dbReference type="AlphaFoldDB" id="A0ABD3X956"/>
<dbReference type="InterPro" id="IPR017144">
    <property type="entry name" value="Xaa-Arg_dipeptidase"/>
</dbReference>
<dbReference type="GO" id="GO:0016787">
    <property type="term" value="F:hydrolase activity"/>
    <property type="evidence" value="ECO:0007669"/>
    <property type="project" value="UniProtKB-ARBA"/>
</dbReference>
<dbReference type="Gene3D" id="3.40.630.10">
    <property type="entry name" value="Zn peptidases"/>
    <property type="match status" value="1"/>
</dbReference>
<dbReference type="InterPro" id="IPR017439">
    <property type="entry name" value="Amidohydrolase"/>
</dbReference>
<evidence type="ECO:0000256" key="1">
    <source>
        <dbReference type="PIRNR" id="PIRNR037226"/>
    </source>
</evidence>
<dbReference type="CDD" id="cd05672">
    <property type="entry name" value="M20_ACY1L2-like"/>
    <property type="match status" value="1"/>
</dbReference>
<dbReference type="Pfam" id="PF07687">
    <property type="entry name" value="M20_dimer"/>
    <property type="match status" value="1"/>
</dbReference>
<accession>A0ABD3X956</accession>
<dbReference type="PANTHER" id="PTHR30575">
    <property type="entry name" value="PEPTIDASE M20"/>
    <property type="match status" value="1"/>
</dbReference>
<comment type="similarity">
    <text evidence="1">Belongs to the peptidase M20A family.</text>
</comment>
<dbReference type="EMBL" id="JBJQND010000003">
    <property type="protein sequence ID" value="KAL3882255.1"/>
    <property type="molecule type" value="Genomic_DNA"/>
</dbReference>
<organism evidence="3 4">
    <name type="scientific">Sinanodonta woodiana</name>
    <name type="common">Chinese pond mussel</name>
    <name type="synonym">Anodonta woodiana</name>
    <dbReference type="NCBI Taxonomy" id="1069815"/>
    <lineage>
        <taxon>Eukaryota</taxon>
        <taxon>Metazoa</taxon>
        <taxon>Spiralia</taxon>
        <taxon>Lophotrochozoa</taxon>
        <taxon>Mollusca</taxon>
        <taxon>Bivalvia</taxon>
        <taxon>Autobranchia</taxon>
        <taxon>Heteroconchia</taxon>
        <taxon>Palaeoheterodonta</taxon>
        <taxon>Unionida</taxon>
        <taxon>Unionoidea</taxon>
        <taxon>Unionidae</taxon>
        <taxon>Unioninae</taxon>
        <taxon>Sinanodonta</taxon>
    </lineage>
</organism>
<evidence type="ECO:0000313" key="3">
    <source>
        <dbReference type="EMBL" id="KAL3882255.1"/>
    </source>
</evidence>
<dbReference type="FunFam" id="3.30.70.360:FF:000004">
    <property type="entry name" value="Peptidase M20 domain-containing protein 2"/>
    <property type="match status" value="1"/>
</dbReference>
<dbReference type="PANTHER" id="PTHR30575:SF0">
    <property type="entry name" value="XAA-ARG DIPEPTIDASE"/>
    <property type="match status" value="1"/>
</dbReference>
<name>A0ABD3X956_SINWO</name>
<reference evidence="3 4" key="1">
    <citation type="submission" date="2024-11" db="EMBL/GenBank/DDBJ databases">
        <title>Chromosome-level genome assembly of the freshwater bivalve Anodonta woodiana.</title>
        <authorList>
            <person name="Chen X."/>
        </authorList>
    </citation>
    <scope>NUCLEOTIDE SEQUENCE [LARGE SCALE GENOMIC DNA]</scope>
    <source>
        <strain evidence="3">MN2024</strain>
        <tissue evidence="3">Gills</tissue>
    </source>
</reference>
<protein>
    <recommendedName>
        <fullName evidence="1">Peptidase M20 domain-containing protein 2</fullName>
    </recommendedName>
</protein>
<proteinExistence type="inferred from homology"/>
<gene>
    <name evidence="3" type="ORF">ACJMK2_028617</name>
</gene>
<evidence type="ECO:0000313" key="4">
    <source>
        <dbReference type="Proteomes" id="UP001634394"/>
    </source>
</evidence>